<accession>A0A1I6LYV7</accession>
<gene>
    <name evidence="2" type="ORF">SAMN05421771_1517</name>
</gene>
<dbReference type="InterPro" id="IPR053392">
    <property type="entry name" value="Transposase_IS30-like"/>
</dbReference>
<proteinExistence type="predicted"/>
<dbReference type="STRING" id="474950.SAMN05421771_1517"/>
<name>A0A1I6LYV7_9BACT</name>
<dbReference type="GO" id="GO:0004803">
    <property type="term" value="F:transposase activity"/>
    <property type="evidence" value="ECO:0007669"/>
    <property type="project" value="TreeGrafter"/>
</dbReference>
<evidence type="ECO:0000313" key="3">
    <source>
        <dbReference type="Proteomes" id="UP000199024"/>
    </source>
</evidence>
<feature type="region of interest" description="Disordered" evidence="1">
    <location>
        <begin position="21"/>
        <end position="50"/>
    </location>
</feature>
<evidence type="ECO:0000313" key="2">
    <source>
        <dbReference type="EMBL" id="SFS08659.1"/>
    </source>
</evidence>
<dbReference type="AlphaFoldDB" id="A0A1I6LYV7"/>
<organism evidence="2 3">
    <name type="scientific">Granulicella pectinivorans</name>
    <dbReference type="NCBI Taxonomy" id="474950"/>
    <lineage>
        <taxon>Bacteria</taxon>
        <taxon>Pseudomonadati</taxon>
        <taxon>Acidobacteriota</taxon>
        <taxon>Terriglobia</taxon>
        <taxon>Terriglobales</taxon>
        <taxon>Acidobacteriaceae</taxon>
        <taxon>Granulicella</taxon>
    </lineage>
</organism>
<dbReference type="GO" id="GO:0005829">
    <property type="term" value="C:cytosol"/>
    <property type="evidence" value="ECO:0007669"/>
    <property type="project" value="TreeGrafter"/>
</dbReference>
<dbReference type="RefSeq" id="WP_141223837.1">
    <property type="nucleotide sequence ID" value="NZ_FOZL01000001.1"/>
</dbReference>
<evidence type="ECO:0000256" key="1">
    <source>
        <dbReference type="SAM" id="MobiDB-lite"/>
    </source>
</evidence>
<dbReference type="PANTHER" id="PTHR10948:SF23">
    <property type="entry name" value="TRANSPOSASE INSI FOR INSERTION SEQUENCE ELEMENT IS30A-RELATED"/>
    <property type="match status" value="1"/>
</dbReference>
<dbReference type="InterPro" id="IPR051917">
    <property type="entry name" value="Transposase-Integrase"/>
</dbReference>
<dbReference type="EMBL" id="FOZL01000001">
    <property type="protein sequence ID" value="SFS08659.1"/>
    <property type="molecule type" value="Genomic_DNA"/>
</dbReference>
<feature type="region of interest" description="Disordered" evidence="1">
    <location>
        <begin position="93"/>
        <end position="120"/>
    </location>
</feature>
<protein>
    <submittedName>
        <fullName evidence="2">Uncharacterized protein</fullName>
    </submittedName>
</protein>
<dbReference type="NCBIfam" id="NF033563">
    <property type="entry name" value="transpos_IS30"/>
    <property type="match status" value="1"/>
</dbReference>
<reference evidence="2 3" key="1">
    <citation type="submission" date="2016-10" db="EMBL/GenBank/DDBJ databases">
        <authorList>
            <person name="de Groot N.N."/>
        </authorList>
    </citation>
    <scope>NUCLEOTIDE SEQUENCE [LARGE SCALE GENOMIC DNA]</scope>
    <source>
        <strain evidence="2 3">DSM 21001</strain>
    </source>
</reference>
<dbReference type="Proteomes" id="UP000199024">
    <property type="component" value="Unassembled WGS sequence"/>
</dbReference>
<dbReference type="PANTHER" id="PTHR10948">
    <property type="entry name" value="TRANSPOSASE"/>
    <property type="match status" value="1"/>
</dbReference>
<keyword evidence="3" id="KW-1185">Reference proteome</keyword>
<dbReference type="OrthoDB" id="104449at2"/>
<dbReference type="GO" id="GO:0032196">
    <property type="term" value="P:transposition"/>
    <property type="evidence" value="ECO:0007669"/>
    <property type="project" value="TreeGrafter"/>
</dbReference>
<sequence length="284" mass="31532">MAAYKRLGLDDRVQIQVLTKRGVSRRRDRSGAEDPPFHRRAGTAAQHGGREVLLPLCAGVREKRHRKRRRRPSKMTPSMMAFVEEKLRLGWSPQQIGGDSKTARPSLPQSATNASTGTSWHNKFDGGHLYRHLPQGPPLPAFRRKVRFVPKRSGPIADRVDIDQRPAVVAEKSRVGDWELDTIVGSQRRGVVVSMVGRGSKLVRLALVQESKSVTVAEANQPCLGKTAQKSLPSPWTTLLCGRRRSEPLIWKRVKQGCPMRGIVSPYVATLACVEGTFKLLAAE</sequence>
<feature type="compositionally biased region" description="Polar residues" evidence="1">
    <location>
        <begin position="107"/>
        <end position="120"/>
    </location>
</feature>